<organism evidence="12 13">
    <name type="scientific">Treponema brennaborense (strain DSM 12168 / CIP 105900 / DD5/3)</name>
    <dbReference type="NCBI Taxonomy" id="906968"/>
    <lineage>
        <taxon>Bacteria</taxon>
        <taxon>Pseudomonadati</taxon>
        <taxon>Spirochaetota</taxon>
        <taxon>Spirochaetia</taxon>
        <taxon>Spirochaetales</taxon>
        <taxon>Treponemataceae</taxon>
        <taxon>Treponema</taxon>
    </lineage>
</organism>
<evidence type="ECO:0000256" key="9">
    <source>
        <dbReference type="SAM" id="Phobius"/>
    </source>
</evidence>
<keyword evidence="6 8" id="KW-0807">Transducer</keyword>
<dbReference type="Pfam" id="PF00672">
    <property type="entry name" value="HAMP"/>
    <property type="match status" value="1"/>
</dbReference>
<dbReference type="AlphaFoldDB" id="F4LMZ6"/>
<dbReference type="SMART" id="SM00304">
    <property type="entry name" value="HAMP"/>
    <property type="match status" value="1"/>
</dbReference>
<dbReference type="Gene3D" id="6.10.340.10">
    <property type="match status" value="1"/>
</dbReference>
<evidence type="ECO:0000256" key="8">
    <source>
        <dbReference type="PROSITE-ProRule" id="PRU00284"/>
    </source>
</evidence>
<dbReference type="InterPro" id="IPR033480">
    <property type="entry name" value="sCache_2"/>
</dbReference>
<dbReference type="Gene3D" id="1.10.287.950">
    <property type="entry name" value="Methyl-accepting chemotaxis protein"/>
    <property type="match status" value="1"/>
</dbReference>
<dbReference type="Gene3D" id="3.30.450.20">
    <property type="entry name" value="PAS domain"/>
    <property type="match status" value="1"/>
</dbReference>
<dbReference type="PRINTS" id="PR00260">
    <property type="entry name" value="CHEMTRNSDUCR"/>
</dbReference>
<evidence type="ECO:0000256" key="7">
    <source>
        <dbReference type="ARBA" id="ARBA00029447"/>
    </source>
</evidence>
<dbReference type="HOGENOM" id="CLU_000445_107_21_12"/>
<dbReference type="InterPro" id="IPR004010">
    <property type="entry name" value="Double_Cache_2"/>
</dbReference>
<name>F4LMZ6_TREBD</name>
<sequence>MKQTDLAPLNEVHTADKRSAEGRKIYDRIVFKIFVPLFFISIFMFSIVVLILKLSENRYNSFFEKIETQLLYDKFRQEMKTATEIAVSLVKQIYKRTDIDETEKLALAAETVRNMKFGTDGYYYAYQNGTGVCLIHGSDTSLENTNLWDLQDPQKTHYIIRELDAVAEKGTLFLEFFWTKPDDPYGNAYPKLGTAMRVDGTDMWIGTGCYIDSIENDKQNFYISFKKETRFISSISVLIFCICIALLLLNTVILIMRISKPLEKIARALRNIAEGDGDLRNRLEVSGKAEIGDIVRYFNRTIEKIAQSLQSVSASTQNMNRIGETLSVNMTETASAIHQISVHSDNLKQQSLTQAASVTEMSATIEEIIRTIKQLNTSIESQAVNVTQSSASIEEMVANIQNITQTLEKNDGVIHTLSSATAAGKETISNSNGITKKIAEESGSLLEASNVIQHIANQTNLLAMNAAIEAAHAGEAGKGFAVVADEIRKLAEESALQGKAITSTLNNLSGEIEALATAAKNVEEKFTTIHDLSDKAQSMSIQITEAMKEQESGGKEVLTAIRNINTVTIEVKEGSAEMLKGGEEVAGEMRRLDGLTGIVTDGMNEIANGITQINNAVQNVNGITRQNKESIENLLLQIGKFKI</sequence>
<dbReference type="Pfam" id="PF08269">
    <property type="entry name" value="dCache_2"/>
    <property type="match status" value="1"/>
</dbReference>
<evidence type="ECO:0000256" key="2">
    <source>
        <dbReference type="ARBA" id="ARBA00022475"/>
    </source>
</evidence>
<comment type="similarity">
    <text evidence="7">Belongs to the methyl-accepting chemotaxis (MCP) protein family.</text>
</comment>
<dbReference type="Pfam" id="PF00015">
    <property type="entry name" value="MCPsignal"/>
    <property type="match status" value="1"/>
</dbReference>
<evidence type="ECO:0000256" key="4">
    <source>
        <dbReference type="ARBA" id="ARBA00022989"/>
    </source>
</evidence>
<keyword evidence="2" id="KW-1003">Cell membrane</keyword>
<accession>F4LMZ6</accession>
<keyword evidence="4 9" id="KW-1133">Transmembrane helix</keyword>
<dbReference type="PANTHER" id="PTHR32089">
    <property type="entry name" value="METHYL-ACCEPTING CHEMOTAXIS PROTEIN MCPB"/>
    <property type="match status" value="1"/>
</dbReference>
<dbReference type="STRING" id="906968.Trebr_0335"/>
<evidence type="ECO:0000313" key="12">
    <source>
        <dbReference type="EMBL" id="AEE15782.1"/>
    </source>
</evidence>
<dbReference type="PANTHER" id="PTHR32089:SF112">
    <property type="entry name" value="LYSOZYME-LIKE PROTEIN-RELATED"/>
    <property type="match status" value="1"/>
</dbReference>
<keyword evidence="13" id="KW-1185">Reference proteome</keyword>
<evidence type="ECO:0000256" key="5">
    <source>
        <dbReference type="ARBA" id="ARBA00023136"/>
    </source>
</evidence>
<feature type="domain" description="Methyl-accepting transducer" evidence="10">
    <location>
        <begin position="357"/>
        <end position="586"/>
    </location>
</feature>
<evidence type="ECO:0000259" key="10">
    <source>
        <dbReference type="PROSITE" id="PS50111"/>
    </source>
</evidence>
<evidence type="ECO:0000256" key="3">
    <source>
        <dbReference type="ARBA" id="ARBA00022692"/>
    </source>
</evidence>
<evidence type="ECO:0000256" key="1">
    <source>
        <dbReference type="ARBA" id="ARBA00004651"/>
    </source>
</evidence>
<evidence type="ECO:0000259" key="11">
    <source>
        <dbReference type="PROSITE" id="PS50885"/>
    </source>
</evidence>
<dbReference type="KEGG" id="tbe:Trebr_0335"/>
<feature type="domain" description="HAMP" evidence="11">
    <location>
        <begin position="256"/>
        <end position="310"/>
    </location>
</feature>
<feature type="transmembrane region" description="Helical" evidence="9">
    <location>
        <begin position="29"/>
        <end position="52"/>
    </location>
</feature>
<dbReference type="SUPFAM" id="SSF58104">
    <property type="entry name" value="Methyl-accepting chemotaxis protein (MCP) signaling domain"/>
    <property type="match status" value="1"/>
</dbReference>
<dbReference type="GO" id="GO:0004888">
    <property type="term" value="F:transmembrane signaling receptor activity"/>
    <property type="evidence" value="ECO:0007669"/>
    <property type="project" value="InterPro"/>
</dbReference>
<dbReference type="RefSeq" id="WP_013757501.1">
    <property type="nucleotide sequence ID" value="NC_015500.1"/>
</dbReference>
<dbReference type="GO" id="GO:0007165">
    <property type="term" value="P:signal transduction"/>
    <property type="evidence" value="ECO:0007669"/>
    <property type="project" value="UniProtKB-KW"/>
</dbReference>
<dbReference type="CDD" id="cd06225">
    <property type="entry name" value="HAMP"/>
    <property type="match status" value="1"/>
</dbReference>
<gene>
    <name evidence="12" type="ordered locus">Trebr_0335</name>
</gene>
<evidence type="ECO:0000313" key="13">
    <source>
        <dbReference type="Proteomes" id="UP000006546"/>
    </source>
</evidence>
<keyword evidence="3 9" id="KW-0812">Transmembrane</keyword>
<evidence type="ECO:0000256" key="6">
    <source>
        <dbReference type="ARBA" id="ARBA00023224"/>
    </source>
</evidence>
<dbReference type="InterPro" id="IPR004089">
    <property type="entry name" value="MCPsignal_dom"/>
</dbReference>
<protein>
    <submittedName>
        <fullName evidence="12">Methyl-accepting chemotaxis sensory transducer with Cache sensor</fullName>
    </submittedName>
</protein>
<keyword evidence="5 9" id="KW-0472">Membrane</keyword>
<dbReference type="SMART" id="SM00283">
    <property type="entry name" value="MA"/>
    <property type="match status" value="1"/>
</dbReference>
<dbReference type="SMART" id="SM01049">
    <property type="entry name" value="Cache_2"/>
    <property type="match status" value="1"/>
</dbReference>
<dbReference type="GO" id="GO:0006935">
    <property type="term" value="P:chemotaxis"/>
    <property type="evidence" value="ECO:0007669"/>
    <property type="project" value="InterPro"/>
</dbReference>
<comment type="subcellular location">
    <subcellularLocation>
        <location evidence="1">Cell membrane</location>
        <topology evidence="1">Multi-pass membrane protein</topology>
    </subcellularLocation>
</comment>
<dbReference type="PROSITE" id="PS50111">
    <property type="entry name" value="CHEMOTAXIS_TRANSDUC_2"/>
    <property type="match status" value="1"/>
</dbReference>
<dbReference type="EMBL" id="CP002696">
    <property type="protein sequence ID" value="AEE15782.1"/>
    <property type="molecule type" value="Genomic_DNA"/>
</dbReference>
<reference evidence="13" key="1">
    <citation type="submission" date="2011-04" db="EMBL/GenBank/DDBJ databases">
        <title>The complete genome of Treponema brennaborense DSM 12168.</title>
        <authorList>
            <person name="Lucas S."/>
            <person name="Han J."/>
            <person name="Lapidus A."/>
            <person name="Bruce D."/>
            <person name="Goodwin L."/>
            <person name="Pitluck S."/>
            <person name="Peters L."/>
            <person name="Kyrpides N."/>
            <person name="Mavromatis K."/>
            <person name="Ivanova N."/>
            <person name="Mikhailova N."/>
            <person name="Pagani I."/>
            <person name="Teshima H."/>
            <person name="Detter J.C."/>
            <person name="Tapia R."/>
            <person name="Han C."/>
            <person name="Land M."/>
            <person name="Hauser L."/>
            <person name="Markowitz V."/>
            <person name="Cheng J.-F."/>
            <person name="Hugenholtz P."/>
            <person name="Woyke T."/>
            <person name="Wu D."/>
            <person name="Gronow S."/>
            <person name="Wellnitz S."/>
            <person name="Brambilla E."/>
            <person name="Klenk H.-P."/>
            <person name="Eisen J.A."/>
        </authorList>
    </citation>
    <scope>NUCLEOTIDE SEQUENCE [LARGE SCALE GENOMIC DNA]</scope>
    <source>
        <strain evidence="13">DSM 12168 / CIP 105900 / DD5/3</strain>
    </source>
</reference>
<feature type="transmembrane region" description="Helical" evidence="9">
    <location>
        <begin position="231"/>
        <end position="256"/>
    </location>
</feature>
<dbReference type="GO" id="GO:0005886">
    <property type="term" value="C:plasma membrane"/>
    <property type="evidence" value="ECO:0007669"/>
    <property type="project" value="UniProtKB-SubCell"/>
</dbReference>
<dbReference type="InterPro" id="IPR004090">
    <property type="entry name" value="Chemotax_Me-accpt_rcpt"/>
</dbReference>
<dbReference type="eggNOG" id="COG0840">
    <property type="taxonomic scope" value="Bacteria"/>
</dbReference>
<dbReference type="PROSITE" id="PS50885">
    <property type="entry name" value="HAMP"/>
    <property type="match status" value="1"/>
</dbReference>
<proteinExistence type="inferred from homology"/>
<dbReference type="InterPro" id="IPR003660">
    <property type="entry name" value="HAMP_dom"/>
</dbReference>
<dbReference type="Proteomes" id="UP000006546">
    <property type="component" value="Chromosome"/>
</dbReference>